<dbReference type="GO" id="GO:0005737">
    <property type="term" value="C:cytoplasm"/>
    <property type="evidence" value="ECO:0007669"/>
    <property type="project" value="TreeGrafter"/>
</dbReference>
<keyword evidence="1" id="KW-0547">Nucleotide-binding</keyword>
<keyword evidence="2" id="KW-0067">ATP-binding</keyword>
<dbReference type="RefSeq" id="WP_011155300.1">
    <property type="nucleotide sequence ID" value="NC_005295.2"/>
</dbReference>
<name>A0A0H3M6E6_EHRRW</name>
<organism evidence="3 4">
    <name type="scientific">Ehrlichia ruminantium (strain Welgevonden)</name>
    <dbReference type="NCBI Taxonomy" id="254945"/>
    <lineage>
        <taxon>Bacteria</taxon>
        <taxon>Pseudomonadati</taxon>
        <taxon>Pseudomonadota</taxon>
        <taxon>Alphaproteobacteria</taxon>
        <taxon>Rickettsiales</taxon>
        <taxon>Anaplasmataceae</taxon>
        <taxon>Ehrlichia</taxon>
    </lineage>
</organism>
<dbReference type="Pfam" id="PF03969">
    <property type="entry name" value="AFG1_ATPase"/>
    <property type="match status" value="1"/>
</dbReference>
<proteinExistence type="predicted"/>
<dbReference type="PANTHER" id="PTHR12169:SF6">
    <property type="entry name" value="AFG1-LIKE ATPASE"/>
    <property type="match status" value="1"/>
</dbReference>
<dbReference type="AlphaFoldDB" id="A0A0H3M6E6"/>
<dbReference type="PANTHER" id="PTHR12169">
    <property type="entry name" value="ATPASE N2B"/>
    <property type="match status" value="1"/>
</dbReference>
<accession>A0A0H3M6E6</accession>
<dbReference type="KEGG" id="erw:ERWE_CDS_06500"/>
<dbReference type="InterPro" id="IPR005654">
    <property type="entry name" value="ATPase_AFG1-like"/>
</dbReference>
<gene>
    <name evidence="3" type="ordered locus">ERWE_CDS_06500</name>
</gene>
<keyword evidence="4" id="KW-1185">Reference proteome</keyword>
<dbReference type="InterPro" id="IPR027417">
    <property type="entry name" value="P-loop_NTPase"/>
</dbReference>
<evidence type="ECO:0000313" key="3">
    <source>
        <dbReference type="EMBL" id="CAI27144.1"/>
    </source>
</evidence>
<dbReference type="Gene3D" id="3.40.50.300">
    <property type="entry name" value="P-loop containing nucleotide triphosphate hydrolases"/>
    <property type="match status" value="1"/>
</dbReference>
<dbReference type="GO" id="GO:0016887">
    <property type="term" value="F:ATP hydrolysis activity"/>
    <property type="evidence" value="ECO:0007669"/>
    <property type="project" value="InterPro"/>
</dbReference>
<dbReference type="HOGENOM" id="CLU_008681_0_4_5"/>
<evidence type="ECO:0000256" key="2">
    <source>
        <dbReference type="ARBA" id="ARBA00022840"/>
    </source>
</evidence>
<sequence length="357" mass="42087">MNRKKNEVFTTYYSMVDSGKITYDEQQVNLLEKFLPYLTVQNVCSFLPIKRRLKKVGVYVHGKVGRGKSMVTDLYYNVCGIENKKRQHFNQFMKEIHSLLHEYRSSYIKDPLYKVAKTMCYNVDLLFLDEIQVHDICDAMILYKLFSIIFEQKIVVMMTSNYAPIDLYQDGIQRESFEPAISLIMDRMHIVHLSGKQDYRTVKDLGVEDIYFIGDHSYDSLSNLFIKMVNNKEVKSVKLYVLGRDIKVSKVCGEIAWFDFHELCGQPLWVSDYQEIVRNFSVIFIAGVPIFNFYNHNEMKRFTILVDELYESKTRIFCSLAAEPQSLYYLCDVPIDFQRTISRLIEMRSKSYYDTAR</sequence>
<evidence type="ECO:0000313" key="4">
    <source>
        <dbReference type="Proteomes" id="UP000001021"/>
    </source>
</evidence>
<dbReference type="Proteomes" id="UP000001021">
    <property type="component" value="Chromosome"/>
</dbReference>
<protein>
    <submittedName>
        <fullName evidence="3">ATPase n2B</fullName>
    </submittedName>
</protein>
<dbReference type="GeneID" id="33057675"/>
<reference evidence="3 4" key="1">
    <citation type="journal article" date="2006" name="J. Bacteriol.">
        <title>Comparative genomic analysis of three strains of Ehrlichia ruminantium reveals an active process of genome size plasticity.</title>
        <authorList>
            <person name="Frutos R."/>
            <person name="Viari A."/>
            <person name="Ferraz C."/>
            <person name="Morgat A."/>
            <person name="Eychenie S."/>
            <person name="Kandassami Y."/>
            <person name="Chantal I."/>
            <person name="Bensaid A."/>
            <person name="Coissac E."/>
            <person name="Vachiery N."/>
            <person name="Demaille J."/>
            <person name="Martinez D."/>
        </authorList>
    </citation>
    <scope>NUCLEOTIDE SEQUENCE [LARGE SCALE GENOMIC DNA]</scope>
    <source>
        <strain evidence="3 4">Welgevonden</strain>
    </source>
</reference>
<dbReference type="KEGG" id="eru:Erum6190"/>
<dbReference type="GO" id="GO:0005524">
    <property type="term" value="F:ATP binding"/>
    <property type="evidence" value="ECO:0007669"/>
    <property type="project" value="UniProtKB-KW"/>
</dbReference>
<dbReference type="NCBIfam" id="NF040713">
    <property type="entry name" value="ZapE"/>
    <property type="match status" value="1"/>
</dbReference>
<dbReference type="SUPFAM" id="SSF52540">
    <property type="entry name" value="P-loop containing nucleoside triphosphate hydrolases"/>
    <property type="match status" value="1"/>
</dbReference>
<dbReference type="eggNOG" id="COG1485">
    <property type="taxonomic scope" value="Bacteria"/>
</dbReference>
<evidence type="ECO:0000256" key="1">
    <source>
        <dbReference type="ARBA" id="ARBA00022741"/>
    </source>
</evidence>
<dbReference type="EMBL" id="CR925678">
    <property type="protein sequence ID" value="CAI27144.1"/>
    <property type="molecule type" value="Genomic_DNA"/>
</dbReference>